<gene>
    <name evidence="1" type="ORF">A8C56_08260</name>
</gene>
<accession>A0A1A9I0W6</accession>
<reference evidence="1 2" key="1">
    <citation type="submission" date="2016-05" db="EMBL/GenBank/DDBJ databases">
        <title>Niabella ginsenosidivorans BS26 whole genome sequencing.</title>
        <authorList>
            <person name="Im W.T."/>
            <person name="Siddiqi M.Z."/>
        </authorList>
    </citation>
    <scope>NUCLEOTIDE SEQUENCE [LARGE SCALE GENOMIC DNA]</scope>
    <source>
        <strain evidence="1 2">BS26</strain>
    </source>
</reference>
<dbReference type="Proteomes" id="UP000077667">
    <property type="component" value="Chromosome"/>
</dbReference>
<dbReference type="RefSeq" id="WP_067754395.1">
    <property type="nucleotide sequence ID" value="NZ_CP015772.1"/>
</dbReference>
<evidence type="ECO:0000313" key="2">
    <source>
        <dbReference type="Proteomes" id="UP000077667"/>
    </source>
</evidence>
<dbReference type="OrthoDB" id="1222242at2"/>
<organism evidence="1 2">
    <name type="scientific">Niabella ginsenosidivorans</name>
    <dbReference type="NCBI Taxonomy" id="1176587"/>
    <lineage>
        <taxon>Bacteria</taxon>
        <taxon>Pseudomonadati</taxon>
        <taxon>Bacteroidota</taxon>
        <taxon>Chitinophagia</taxon>
        <taxon>Chitinophagales</taxon>
        <taxon>Chitinophagaceae</taxon>
        <taxon>Niabella</taxon>
    </lineage>
</organism>
<proteinExistence type="predicted"/>
<protein>
    <submittedName>
        <fullName evidence="1">Uncharacterized protein</fullName>
    </submittedName>
</protein>
<dbReference type="EMBL" id="CP015772">
    <property type="protein sequence ID" value="ANH80975.1"/>
    <property type="molecule type" value="Genomic_DNA"/>
</dbReference>
<dbReference type="KEGG" id="nia:A8C56_08260"/>
<evidence type="ECO:0000313" key="1">
    <source>
        <dbReference type="EMBL" id="ANH80975.1"/>
    </source>
</evidence>
<keyword evidence="2" id="KW-1185">Reference proteome</keyword>
<name>A0A1A9I0W6_9BACT</name>
<dbReference type="AlphaFoldDB" id="A0A1A9I0W6"/>
<sequence length="375" mass="44207">MDTSLIDELNDKPSRKKLLYPVNEELSVYLKHQGREVKLPVSHKDLLNFTWSIPIKDTDGNYTHWEKAIYDKRDWDFLKEGLVQIYAILKTEGDMTFADQLDVARIDFCNFGNSLPFRIRIINKFNANFDHYYMKITDASRIYGLEMEHILSPNRITFYTDGGTLVEEHIPGLPGDVFLEHYLDLPETNKTRFAKEFVKFNERCFVRLLGDMRSYNFVIVSTPDIEGYQYRIRAIDFDQQSYEGRKNLYMPQFFKENNRFVQTVLTHLNKESIEQYKAEERSAMAFRVAAGRFRLMELLNIMSRDTIAPIAKQKQLAEQLNQHNHTAAFNRCTSMGQILKLHLKYMLRENLKLIQEKTKSLKKPVYQPVQRNIGK</sequence>
<dbReference type="STRING" id="1176587.A8C56_08260"/>